<sequence>MIRRDRSRVAVVSALTASKGKGVREYERAKKHYESEEARAKEAGDTSVIKSFTFSAYSDASVKEALHALFEGKCAYCETLYAASQPMDVEHFRPKSEIRLHDGTVLVPGYWWLAAEWTNLLPSCIDCNRERNQVERHGDGSTAERKSGKECLFPLLDETKRVNFATRDKLEQEQPTLLDPCERNLAVENHLRFRPDGLIIAALDEHNRPSERGLRSIEVYGLNRTELVRARQLVLRFIQHRLLVVNALARVLDYTNHSADLSLLIEEIIDRELQVLREMRADDQPFAQMVRQVTDEAMKSFEESDGSP</sequence>
<keyword evidence="2" id="KW-1185">Reference proteome</keyword>
<name>A0A7Y4KHF3_9BACT</name>
<accession>A0A7Y4KHF3</accession>
<organism evidence="1 2">
    <name type="scientific">Corallococcus exercitus</name>
    <dbReference type="NCBI Taxonomy" id="2316736"/>
    <lineage>
        <taxon>Bacteria</taxon>
        <taxon>Pseudomonadati</taxon>
        <taxon>Myxococcota</taxon>
        <taxon>Myxococcia</taxon>
        <taxon>Myxococcales</taxon>
        <taxon>Cystobacterineae</taxon>
        <taxon>Myxococcaceae</taxon>
        <taxon>Corallococcus</taxon>
    </lineage>
</organism>
<evidence type="ECO:0008006" key="3">
    <source>
        <dbReference type="Google" id="ProtNLM"/>
    </source>
</evidence>
<dbReference type="AlphaFoldDB" id="A0A7Y4KHF3"/>
<proteinExistence type="predicted"/>
<dbReference type="Proteomes" id="UP000563426">
    <property type="component" value="Unassembled WGS sequence"/>
</dbReference>
<gene>
    <name evidence="1" type="ORF">HMI49_11720</name>
</gene>
<comment type="caution">
    <text evidence="1">The sequence shown here is derived from an EMBL/GenBank/DDBJ whole genome shotgun (WGS) entry which is preliminary data.</text>
</comment>
<protein>
    <recommendedName>
        <fullName evidence="3">TIGR02646 family protein</fullName>
    </recommendedName>
</protein>
<evidence type="ECO:0000313" key="1">
    <source>
        <dbReference type="EMBL" id="NOK33868.1"/>
    </source>
</evidence>
<reference evidence="1 2" key="1">
    <citation type="submission" date="2020-05" db="EMBL/GenBank/DDBJ databases">
        <authorList>
            <person name="Whitworth D."/>
        </authorList>
    </citation>
    <scope>NUCLEOTIDE SEQUENCE [LARGE SCALE GENOMIC DNA]</scope>
    <source>
        <strain evidence="1 2">AB043B</strain>
    </source>
</reference>
<dbReference type="Gene3D" id="1.10.30.50">
    <property type="match status" value="1"/>
</dbReference>
<dbReference type="EMBL" id="JABFJV010000050">
    <property type="protein sequence ID" value="NOK33868.1"/>
    <property type="molecule type" value="Genomic_DNA"/>
</dbReference>
<dbReference type="RefSeq" id="WP_171434692.1">
    <property type="nucleotide sequence ID" value="NZ_JABFJV010000050.1"/>
</dbReference>
<evidence type="ECO:0000313" key="2">
    <source>
        <dbReference type="Proteomes" id="UP000563426"/>
    </source>
</evidence>